<evidence type="ECO:0000313" key="2">
    <source>
        <dbReference type="EMBL" id="SVD66777.1"/>
    </source>
</evidence>
<feature type="transmembrane region" description="Helical" evidence="1">
    <location>
        <begin position="174"/>
        <end position="194"/>
    </location>
</feature>
<reference evidence="2" key="1">
    <citation type="submission" date="2018-05" db="EMBL/GenBank/DDBJ databases">
        <authorList>
            <person name="Lanie J.A."/>
            <person name="Ng W.-L."/>
            <person name="Kazmierczak K.M."/>
            <person name="Andrzejewski T.M."/>
            <person name="Davidsen T.M."/>
            <person name="Wayne K.J."/>
            <person name="Tettelin H."/>
            <person name="Glass J.I."/>
            <person name="Rusch D."/>
            <person name="Podicherti R."/>
            <person name="Tsui H.-C.T."/>
            <person name="Winkler M.E."/>
        </authorList>
    </citation>
    <scope>NUCLEOTIDE SEQUENCE</scope>
</reference>
<sequence>SKLIIFFNSIKSLIAKILFDFQIPITLIIILTICSLNDMGTELVGNPVATGMYFAFGYSLYKNNELFHNIIHNWKYYFLSAILFFLIHTLIEEEYISMDFEQSPVFWIPFIFIKICNSILFSFSFIGLAENKFGSYNSISRFCSDGAYWMYLIHLPIVTFITFFMFQFEFFTEFKFLLAIILTTFICLITYKFFVRSTYIGILLNGRKYPFKWNNFK</sequence>
<feature type="transmembrane region" description="Helical" evidence="1">
    <location>
        <begin position="148"/>
        <end position="168"/>
    </location>
</feature>
<keyword evidence="1" id="KW-0472">Membrane</keyword>
<feature type="non-terminal residue" evidence="2">
    <location>
        <position position="1"/>
    </location>
</feature>
<feature type="transmembrane region" description="Helical" evidence="1">
    <location>
        <begin position="106"/>
        <end position="128"/>
    </location>
</feature>
<evidence type="ECO:0008006" key="3">
    <source>
        <dbReference type="Google" id="ProtNLM"/>
    </source>
</evidence>
<feature type="transmembrane region" description="Helical" evidence="1">
    <location>
        <begin position="12"/>
        <end position="31"/>
    </location>
</feature>
<dbReference type="PANTHER" id="PTHR36927:SF1">
    <property type="entry name" value="MDO-LIKE PROTEIN"/>
    <property type="match status" value="1"/>
</dbReference>
<accession>A0A382X6E4</accession>
<dbReference type="InterPro" id="IPR050623">
    <property type="entry name" value="Glucan_succinyl_AcylTrfase"/>
</dbReference>
<gene>
    <name evidence="2" type="ORF">METZ01_LOCUS419631</name>
</gene>
<protein>
    <recommendedName>
        <fullName evidence="3">Acyltransferase 3 domain-containing protein</fullName>
    </recommendedName>
</protein>
<proteinExistence type="predicted"/>
<keyword evidence="1" id="KW-1133">Transmembrane helix</keyword>
<feature type="transmembrane region" description="Helical" evidence="1">
    <location>
        <begin position="43"/>
        <end position="61"/>
    </location>
</feature>
<keyword evidence="1" id="KW-0812">Transmembrane</keyword>
<dbReference type="AlphaFoldDB" id="A0A382X6E4"/>
<dbReference type="PANTHER" id="PTHR36927">
    <property type="entry name" value="BLR4337 PROTEIN"/>
    <property type="match status" value="1"/>
</dbReference>
<evidence type="ECO:0000256" key="1">
    <source>
        <dbReference type="SAM" id="Phobius"/>
    </source>
</evidence>
<feature type="transmembrane region" description="Helical" evidence="1">
    <location>
        <begin position="73"/>
        <end position="91"/>
    </location>
</feature>
<organism evidence="2">
    <name type="scientific">marine metagenome</name>
    <dbReference type="NCBI Taxonomy" id="408172"/>
    <lineage>
        <taxon>unclassified sequences</taxon>
        <taxon>metagenomes</taxon>
        <taxon>ecological metagenomes</taxon>
    </lineage>
</organism>
<dbReference type="EMBL" id="UINC01165405">
    <property type="protein sequence ID" value="SVD66777.1"/>
    <property type="molecule type" value="Genomic_DNA"/>
</dbReference>
<name>A0A382X6E4_9ZZZZ</name>